<dbReference type="Proteomes" id="UP000616885">
    <property type="component" value="Unassembled WGS sequence"/>
</dbReference>
<dbReference type="SUPFAM" id="SSF46565">
    <property type="entry name" value="Chaperone J-domain"/>
    <property type="match status" value="1"/>
</dbReference>
<dbReference type="PANTHER" id="PTHR43999">
    <property type="entry name" value="DNAJ HOMOLOG SUBFAMILY C MEMBER 2"/>
    <property type="match status" value="1"/>
</dbReference>
<protein>
    <recommendedName>
        <fullName evidence="2">J domain-containing protein</fullName>
    </recommendedName>
</protein>
<dbReference type="InterPro" id="IPR044634">
    <property type="entry name" value="Zuotin/DnaJC2"/>
</dbReference>
<dbReference type="InterPro" id="IPR036869">
    <property type="entry name" value="J_dom_sf"/>
</dbReference>
<dbReference type="Pfam" id="PF00226">
    <property type="entry name" value="DnaJ"/>
    <property type="match status" value="1"/>
</dbReference>
<feature type="compositionally biased region" description="Basic residues" evidence="1">
    <location>
        <begin position="124"/>
        <end position="134"/>
    </location>
</feature>
<name>A0A8H7NLH4_BIOOC</name>
<feature type="compositionally biased region" description="Low complexity" evidence="1">
    <location>
        <begin position="191"/>
        <end position="204"/>
    </location>
</feature>
<feature type="region of interest" description="Disordered" evidence="1">
    <location>
        <begin position="169"/>
        <end position="204"/>
    </location>
</feature>
<feature type="compositionally biased region" description="Basic and acidic residues" evidence="1">
    <location>
        <begin position="57"/>
        <end position="74"/>
    </location>
</feature>
<proteinExistence type="predicted"/>
<reference evidence="3" key="1">
    <citation type="submission" date="2020-10" db="EMBL/GenBank/DDBJ databases">
        <title>High-Quality Genome Resource of Clonostachys rosea strain S41 by Oxford Nanopore Long-Read Sequencing.</title>
        <authorList>
            <person name="Wang H."/>
        </authorList>
    </citation>
    <scope>NUCLEOTIDE SEQUENCE</scope>
    <source>
        <strain evidence="3">S41</strain>
    </source>
</reference>
<evidence type="ECO:0000313" key="3">
    <source>
        <dbReference type="EMBL" id="KAF9758324.1"/>
    </source>
</evidence>
<sequence>MASVATVTLPLPVLPEGWTGEKDFKSLSQLSGAVERSIEPVGPHFLAHARRARHRRTFSEDDRIQAQEKAKNVEDVDDGEISEPEDPMMLQREAKDWKTQDHYKILGLSKYRFKATEDQIKKAHRKKVLKHHPDKKAAQGRTEDDQFFKCIQKANDILTDPIKRRQFDSVDEEADVDPLPRRSKSLATTTSSGPRSSRLRAASPRHTLFLHLVMSTLHRNTSRNSTTSGTTSTAGVLSSTLTRMFPMTMRTVTRSAT</sequence>
<dbReference type="GO" id="GO:0043022">
    <property type="term" value="F:ribosome binding"/>
    <property type="evidence" value="ECO:0007669"/>
    <property type="project" value="InterPro"/>
</dbReference>
<evidence type="ECO:0000256" key="1">
    <source>
        <dbReference type="SAM" id="MobiDB-lite"/>
    </source>
</evidence>
<dbReference type="PROSITE" id="PS00636">
    <property type="entry name" value="DNAJ_1"/>
    <property type="match status" value="1"/>
</dbReference>
<dbReference type="GO" id="GO:0006450">
    <property type="term" value="P:regulation of translational fidelity"/>
    <property type="evidence" value="ECO:0007669"/>
    <property type="project" value="InterPro"/>
</dbReference>
<organism evidence="3 4">
    <name type="scientific">Bionectria ochroleuca</name>
    <name type="common">Gliocladium roseum</name>
    <dbReference type="NCBI Taxonomy" id="29856"/>
    <lineage>
        <taxon>Eukaryota</taxon>
        <taxon>Fungi</taxon>
        <taxon>Dikarya</taxon>
        <taxon>Ascomycota</taxon>
        <taxon>Pezizomycotina</taxon>
        <taxon>Sordariomycetes</taxon>
        <taxon>Hypocreomycetidae</taxon>
        <taxon>Hypocreales</taxon>
        <taxon>Bionectriaceae</taxon>
        <taxon>Clonostachys</taxon>
    </lineage>
</organism>
<dbReference type="CDD" id="cd06257">
    <property type="entry name" value="DnaJ"/>
    <property type="match status" value="1"/>
</dbReference>
<feature type="compositionally biased region" description="Acidic residues" evidence="1">
    <location>
        <begin position="75"/>
        <end position="84"/>
    </location>
</feature>
<accession>A0A8H7NLH4</accession>
<dbReference type="PRINTS" id="PR00625">
    <property type="entry name" value="JDOMAIN"/>
</dbReference>
<dbReference type="PROSITE" id="PS50076">
    <property type="entry name" value="DNAJ_2"/>
    <property type="match status" value="1"/>
</dbReference>
<dbReference type="AlphaFoldDB" id="A0A8H7NLH4"/>
<feature type="region of interest" description="Disordered" evidence="1">
    <location>
        <begin position="124"/>
        <end position="143"/>
    </location>
</feature>
<dbReference type="PANTHER" id="PTHR43999:SF1">
    <property type="entry name" value="DNAJ HOMOLOG SUBFAMILY C MEMBER 2"/>
    <property type="match status" value="1"/>
</dbReference>
<dbReference type="EMBL" id="JADCTT010000001">
    <property type="protein sequence ID" value="KAF9758324.1"/>
    <property type="molecule type" value="Genomic_DNA"/>
</dbReference>
<gene>
    <name evidence="3" type="ORF">IM811_000018</name>
</gene>
<evidence type="ECO:0000313" key="4">
    <source>
        <dbReference type="Proteomes" id="UP000616885"/>
    </source>
</evidence>
<dbReference type="InterPro" id="IPR018253">
    <property type="entry name" value="DnaJ_domain_CS"/>
</dbReference>
<dbReference type="Gene3D" id="1.10.287.110">
    <property type="entry name" value="DnaJ domain"/>
    <property type="match status" value="1"/>
</dbReference>
<dbReference type="GO" id="GO:0030544">
    <property type="term" value="F:Hsp70 protein binding"/>
    <property type="evidence" value="ECO:0007669"/>
    <property type="project" value="InterPro"/>
</dbReference>
<dbReference type="InterPro" id="IPR058871">
    <property type="entry name" value="Zuotin_N"/>
</dbReference>
<feature type="domain" description="J" evidence="2">
    <location>
        <begin position="101"/>
        <end position="171"/>
    </location>
</feature>
<evidence type="ECO:0000259" key="2">
    <source>
        <dbReference type="PROSITE" id="PS50076"/>
    </source>
</evidence>
<dbReference type="InterPro" id="IPR001623">
    <property type="entry name" value="DnaJ_domain"/>
</dbReference>
<comment type="caution">
    <text evidence="3">The sequence shown here is derived from an EMBL/GenBank/DDBJ whole genome shotgun (WGS) entry which is preliminary data.</text>
</comment>
<dbReference type="GO" id="GO:0051083">
    <property type="term" value="P:'de novo' cotranslational protein folding"/>
    <property type="evidence" value="ECO:0007669"/>
    <property type="project" value="InterPro"/>
</dbReference>
<dbReference type="CDD" id="cd23953">
    <property type="entry name" value="zuotin_NTD"/>
    <property type="match status" value="1"/>
</dbReference>
<dbReference type="SMART" id="SM00271">
    <property type="entry name" value="DnaJ"/>
    <property type="match status" value="1"/>
</dbReference>
<dbReference type="GO" id="GO:0005829">
    <property type="term" value="C:cytosol"/>
    <property type="evidence" value="ECO:0007669"/>
    <property type="project" value="TreeGrafter"/>
</dbReference>
<dbReference type="Pfam" id="PF26185">
    <property type="entry name" value="Zuotin_N"/>
    <property type="match status" value="1"/>
</dbReference>
<feature type="region of interest" description="Disordered" evidence="1">
    <location>
        <begin position="56"/>
        <end position="84"/>
    </location>
</feature>